<dbReference type="InterPro" id="IPR036061">
    <property type="entry name" value="CheW-like_dom_sf"/>
</dbReference>
<dbReference type="GO" id="GO:0007165">
    <property type="term" value="P:signal transduction"/>
    <property type="evidence" value="ECO:0007669"/>
    <property type="project" value="InterPro"/>
</dbReference>
<name>A0A9X3EDD2_9GAMM</name>
<feature type="domain" description="CheW-like" evidence="1">
    <location>
        <begin position="464"/>
        <end position="598"/>
    </location>
</feature>
<dbReference type="GO" id="GO:0006935">
    <property type="term" value="P:chemotaxis"/>
    <property type="evidence" value="ECO:0007669"/>
    <property type="project" value="InterPro"/>
</dbReference>
<dbReference type="InterPro" id="IPR002545">
    <property type="entry name" value="CheW-lke_dom"/>
</dbReference>
<keyword evidence="3" id="KW-1185">Reference proteome</keyword>
<dbReference type="SUPFAM" id="SSF50341">
    <property type="entry name" value="CheW-like"/>
    <property type="match status" value="1"/>
</dbReference>
<dbReference type="EMBL" id="JAPNOA010000022">
    <property type="protein sequence ID" value="MCY0965130.1"/>
    <property type="molecule type" value="Genomic_DNA"/>
</dbReference>
<organism evidence="2 3">
    <name type="scientific">Parathalassolituus penaei</name>
    <dbReference type="NCBI Taxonomy" id="2997323"/>
    <lineage>
        <taxon>Bacteria</taxon>
        <taxon>Pseudomonadati</taxon>
        <taxon>Pseudomonadota</taxon>
        <taxon>Gammaproteobacteria</taxon>
        <taxon>Oceanospirillales</taxon>
        <taxon>Oceanospirillaceae</taxon>
        <taxon>Parathalassolituus</taxon>
    </lineage>
</organism>
<evidence type="ECO:0000313" key="3">
    <source>
        <dbReference type="Proteomes" id="UP001150830"/>
    </source>
</evidence>
<sequence length="617" mass="67744">MSAVKQENPVDGVLMGYLDDLLLDPGDLRGQAPEDISVQSDTLLSTSLETSVAEEMFESECVSAVDEPNTETVVDCPVQVSTDEPPIFHDEVLIEGSITLDNCHLGEDDEIRVEPELESALAAIEMQDNPVVTQDEERLADDEATLGHEPLLMATDLNERSFDLFEDNNEEKANNVETGEEGLIHKVVNEKLHHVAASVVDEFSLNAVLSTEDLIVEAALDIPAETAAEHVEITWEACTSLHRPELAGMTDREYENVPEKSGQPILVKNAVDAQLDSAFVQDSTIKECADIDTASNSIADHIDDIDWSATEWPEDAMADVSHKPLHTGLTSTSAPLEPAIPTVVIHTSTHSGRGVLDDFNSPQRVVEDRWPADVWPSATDFDEPRAHRVTPVHLLTVAVPDFADVTEITVPQPLFAPEIPMESDSTPETVVVATVDTNSRVSVRENTQELSETQQPPSINWRDSAGVDCLLFTVCGLKLAIPLPMLGGVHQVNEPITPLFGQAAWSLGVWQGDKGKLTIIDSAELIMPERGKRLADEGYQYFIQLDRSPWALACQTICNTVRLREESVKWRGACSKRPWLAGTVITEMCALIDVPGLLELVEQQRRTVLKRSISALR</sequence>
<gene>
    <name evidence="2" type="ORF">OUO13_08025</name>
</gene>
<evidence type="ECO:0000313" key="2">
    <source>
        <dbReference type="EMBL" id="MCY0965130.1"/>
    </source>
</evidence>
<dbReference type="AlphaFoldDB" id="A0A9X3EDD2"/>
<evidence type="ECO:0000259" key="1">
    <source>
        <dbReference type="SMART" id="SM00260"/>
    </source>
</evidence>
<dbReference type="RefSeq" id="WP_283173345.1">
    <property type="nucleotide sequence ID" value="NZ_JAPNOA010000022.1"/>
</dbReference>
<dbReference type="SMART" id="SM00260">
    <property type="entry name" value="CheW"/>
    <property type="match status" value="1"/>
</dbReference>
<reference evidence="2" key="1">
    <citation type="submission" date="2022-11" db="EMBL/GenBank/DDBJ databases">
        <title>Parathalassolutuus dongxingensis gen. nov., sp. nov., a novel member of family Oceanospirillaceae isolated from a coastal shrimp pond in Guangxi, China.</title>
        <authorList>
            <person name="Chen H."/>
        </authorList>
    </citation>
    <scope>NUCLEOTIDE SEQUENCE</scope>
    <source>
        <strain evidence="2">G-43</strain>
    </source>
</reference>
<proteinExistence type="predicted"/>
<accession>A0A9X3EDD2</accession>
<protein>
    <submittedName>
        <fullName evidence="2">Chemotaxis protein CheW</fullName>
    </submittedName>
</protein>
<comment type="caution">
    <text evidence="2">The sequence shown here is derived from an EMBL/GenBank/DDBJ whole genome shotgun (WGS) entry which is preliminary data.</text>
</comment>
<dbReference type="Proteomes" id="UP001150830">
    <property type="component" value="Unassembled WGS sequence"/>
</dbReference>